<evidence type="ECO:0000256" key="9">
    <source>
        <dbReference type="ARBA" id="ARBA00023002"/>
    </source>
</evidence>
<evidence type="ECO:0000256" key="7">
    <source>
        <dbReference type="ARBA" id="ARBA00022723"/>
    </source>
</evidence>
<evidence type="ECO:0000256" key="13">
    <source>
        <dbReference type="PIRSR" id="PIRSR602401-1"/>
    </source>
</evidence>
<feature type="binding site" description="axial binding residue" evidence="13">
    <location>
        <position position="457"/>
    </location>
    <ligand>
        <name>heme</name>
        <dbReference type="ChEBI" id="CHEBI:30413"/>
    </ligand>
    <ligandPart>
        <name>Fe</name>
        <dbReference type="ChEBI" id="CHEBI:18248"/>
    </ligandPart>
</feature>
<evidence type="ECO:0000256" key="5">
    <source>
        <dbReference type="ARBA" id="ARBA00022617"/>
    </source>
</evidence>
<dbReference type="Proteomes" id="UP000076727">
    <property type="component" value="Unassembled WGS sequence"/>
</dbReference>
<name>A0A165MZ41_9APHY</name>
<dbReference type="InterPro" id="IPR017972">
    <property type="entry name" value="Cyt_P450_CS"/>
</dbReference>
<evidence type="ECO:0000256" key="10">
    <source>
        <dbReference type="ARBA" id="ARBA00023004"/>
    </source>
</evidence>
<dbReference type="PANTHER" id="PTHR46300">
    <property type="entry name" value="P450, PUTATIVE (EUROFUNG)-RELATED-RELATED"/>
    <property type="match status" value="1"/>
</dbReference>
<dbReference type="GO" id="GO:0020037">
    <property type="term" value="F:heme binding"/>
    <property type="evidence" value="ECO:0007669"/>
    <property type="project" value="InterPro"/>
</dbReference>
<comment type="pathway">
    <text evidence="3">Secondary metabolite biosynthesis.</text>
</comment>
<dbReference type="InterPro" id="IPR001128">
    <property type="entry name" value="Cyt_P450"/>
</dbReference>
<keyword evidence="17" id="KW-1185">Reference proteome</keyword>
<keyword evidence="6 15" id="KW-0812">Transmembrane</keyword>
<dbReference type="InterPro" id="IPR002401">
    <property type="entry name" value="Cyt_P450_E_grp-I"/>
</dbReference>
<reference evidence="16 17" key="1">
    <citation type="journal article" date="2016" name="Mol. Biol. Evol.">
        <title>Comparative Genomics of Early-Diverging Mushroom-Forming Fungi Provides Insights into the Origins of Lignocellulose Decay Capabilities.</title>
        <authorList>
            <person name="Nagy L.G."/>
            <person name="Riley R."/>
            <person name="Tritt A."/>
            <person name="Adam C."/>
            <person name="Daum C."/>
            <person name="Floudas D."/>
            <person name="Sun H."/>
            <person name="Yadav J.S."/>
            <person name="Pangilinan J."/>
            <person name="Larsson K.H."/>
            <person name="Matsuura K."/>
            <person name="Barry K."/>
            <person name="Labutti K."/>
            <person name="Kuo R."/>
            <person name="Ohm R.A."/>
            <person name="Bhattacharya S.S."/>
            <person name="Shirouzu T."/>
            <person name="Yoshinaga Y."/>
            <person name="Martin F.M."/>
            <person name="Grigoriev I.V."/>
            <person name="Hibbett D.S."/>
        </authorList>
    </citation>
    <scope>NUCLEOTIDE SEQUENCE [LARGE SCALE GENOMIC DNA]</scope>
    <source>
        <strain evidence="16 17">L-15889</strain>
    </source>
</reference>
<dbReference type="GO" id="GO:0004497">
    <property type="term" value="F:monooxygenase activity"/>
    <property type="evidence" value="ECO:0007669"/>
    <property type="project" value="UniProtKB-KW"/>
</dbReference>
<evidence type="ECO:0000313" key="17">
    <source>
        <dbReference type="Proteomes" id="UP000076727"/>
    </source>
</evidence>
<proteinExistence type="inferred from homology"/>
<dbReference type="Pfam" id="PF00067">
    <property type="entry name" value="p450"/>
    <property type="match status" value="1"/>
</dbReference>
<sequence length="531" mass="59081">MTVEVTLALCTICTFSALLVNGAQTSLFLTVVICAGAIFTIFTLARARKSHAYPPGPTGWPIIGNLLQIPTVQPWLGYSAWADTYGDVVHLEALGDHLVVLNSARVAKELLDGRSALYSDRPSLTMAELSGFSVGIALQSYNDEWRAQRRIVAQAFSPGVISRYYPIQELEARKLVYGLHHSPETLVSQTKTRVAAIIMRVTYGYTIQDDSDPMITMPFTSLANFASAAEPGKWIVDFLPQLRYLPPWMPGTSFLRTAKSYYDVEQQARWNPYLWCKGQNDNASLREPCLVANVLSQLEGKLSDDNEATLVRAAISSLGGGLDTNLSAIFTFLLVMLHHPHIQAKAQAEIDTVIGYERLPSITDRPSLPYVRSVIAEVFRCYPSAPIGLPHALRRDDVYKNFLLPKSSIVIPNIWRMLHDPNVYSQPDEFKPERFANDDAEMRKVTDLVFGFGRRACPGSHFAEGTLFAFVTTILATCNVIPKIDDSGKPIIPGMEYTGNVIMFPKHIVCNVQPRTSRARELLEECLSHNQ</sequence>
<evidence type="ECO:0000256" key="1">
    <source>
        <dbReference type="ARBA" id="ARBA00001971"/>
    </source>
</evidence>
<evidence type="ECO:0000256" key="12">
    <source>
        <dbReference type="ARBA" id="ARBA00023136"/>
    </source>
</evidence>
<dbReference type="PROSITE" id="PS00086">
    <property type="entry name" value="CYTOCHROME_P450"/>
    <property type="match status" value="1"/>
</dbReference>
<keyword evidence="12 15" id="KW-0472">Membrane</keyword>
<dbReference type="PRINTS" id="PR00463">
    <property type="entry name" value="EP450I"/>
</dbReference>
<dbReference type="GO" id="GO:0016020">
    <property type="term" value="C:membrane"/>
    <property type="evidence" value="ECO:0007669"/>
    <property type="project" value="UniProtKB-SubCell"/>
</dbReference>
<evidence type="ECO:0000256" key="14">
    <source>
        <dbReference type="RuleBase" id="RU000461"/>
    </source>
</evidence>
<dbReference type="Gene3D" id="1.10.630.10">
    <property type="entry name" value="Cytochrome P450"/>
    <property type="match status" value="1"/>
</dbReference>
<organism evidence="16 17">
    <name type="scientific">Daedalea quercina L-15889</name>
    <dbReference type="NCBI Taxonomy" id="1314783"/>
    <lineage>
        <taxon>Eukaryota</taxon>
        <taxon>Fungi</taxon>
        <taxon>Dikarya</taxon>
        <taxon>Basidiomycota</taxon>
        <taxon>Agaricomycotina</taxon>
        <taxon>Agaricomycetes</taxon>
        <taxon>Polyporales</taxon>
        <taxon>Fomitopsis</taxon>
    </lineage>
</organism>
<dbReference type="AlphaFoldDB" id="A0A165MZ41"/>
<gene>
    <name evidence="16" type="ORF">DAEQUDRAFT_715177</name>
</gene>
<evidence type="ECO:0000256" key="2">
    <source>
        <dbReference type="ARBA" id="ARBA00004167"/>
    </source>
</evidence>
<dbReference type="STRING" id="1314783.A0A165MZ41"/>
<comment type="similarity">
    <text evidence="4 14">Belongs to the cytochrome P450 family.</text>
</comment>
<keyword evidence="10 13" id="KW-0408">Iron</keyword>
<evidence type="ECO:0000256" key="6">
    <source>
        <dbReference type="ARBA" id="ARBA00022692"/>
    </source>
</evidence>
<evidence type="ECO:0000313" key="16">
    <source>
        <dbReference type="EMBL" id="KZT66303.1"/>
    </source>
</evidence>
<keyword evidence="11 14" id="KW-0503">Monooxygenase</keyword>
<feature type="transmembrane region" description="Helical" evidence="15">
    <location>
        <begin position="27"/>
        <end position="45"/>
    </location>
</feature>
<comment type="subcellular location">
    <subcellularLocation>
        <location evidence="2">Membrane</location>
        <topology evidence="2">Single-pass membrane protein</topology>
    </subcellularLocation>
</comment>
<dbReference type="SUPFAM" id="SSF48264">
    <property type="entry name" value="Cytochrome P450"/>
    <property type="match status" value="1"/>
</dbReference>
<dbReference type="PRINTS" id="PR00385">
    <property type="entry name" value="P450"/>
</dbReference>
<dbReference type="InterPro" id="IPR050364">
    <property type="entry name" value="Cytochrome_P450_fung"/>
</dbReference>
<dbReference type="GO" id="GO:0016705">
    <property type="term" value="F:oxidoreductase activity, acting on paired donors, with incorporation or reduction of molecular oxygen"/>
    <property type="evidence" value="ECO:0007669"/>
    <property type="project" value="InterPro"/>
</dbReference>
<dbReference type="EMBL" id="KV429091">
    <property type="protein sequence ID" value="KZT66303.1"/>
    <property type="molecule type" value="Genomic_DNA"/>
</dbReference>
<evidence type="ECO:0000256" key="8">
    <source>
        <dbReference type="ARBA" id="ARBA00022989"/>
    </source>
</evidence>
<keyword evidence="7 13" id="KW-0479">Metal-binding</keyword>
<keyword evidence="8 15" id="KW-1133">Transmembrane helix</keyword>
<dbReference type="GO" id="GO:0005506">
    <property type="term" value="F:iron ion binding"/>
    <property type="evidence" value="ECO:0007669"/>
    <property type="project" value="InterPro"/>
</dbReference>
<keyword evidence="5 13" id="KW-0349">Heme</keyword>
<accession>A0A165MZ41</accession>
<dbReference type="CDD" id="cd11065">
    <property type="entry name" value="CYP64-like"/>
    <property type="match status" value="1"/>
</dbReference>
<evidence type="ECO:0000256" key="3">
    <source>
        <dbReference type="ARBA" id="ARBA00005179"/>
    </source>
</evidence>
<comment type="cofactor">
    <cofactor evidence="1 13">
        <name>heme</name>
        <dbReference type="ChEBI" id="CHEBI:30413"/>
    </cofactor>
</comment>
<evidence type="ECO:0000256" key="4">
    <source>
        <dbReference type="ARBA" id="ARBA00010617"/>
    </source>
</evidence>
<protein>
    <submittedName>
        <fullName evidence="16">Cytochrome P450</fullName>
    </submittedName>
</protein>
<evidence type="ECO:0000256" key="11">
    <source>
        <dbReference type="ARBA" id="ARBA00023033"/>
    </source>
</evidence>
<dbReference type="InterPro" id="IPR036396">
    <property type="entry name" value="Cyt_P450_sf"/>
</dbReference>
<dbReference type="OrthoDB" id="2789670at2759"/>
<evidence type="ECO:0000256" key="15">
    <source>
        <dbReference type="SAM" id="Phobius"/>
    </source>
</evidence>
<keyword evidence="9 14" id="KW-0560">Oxidoreductase</keyword>
<dbReference type="PANTHER" id="PTHR46300:SF7">
    <property type="entry name" value="P450, PUTATIVE (EUROFUNG)-RELATED"/>
    <property type="match status" value="1"/>
</dbReference>